<gene>
    <name evidence="1" type="ORF">SAMN06264365_110288</name>
</gene>
<evidence type="ECO:0000313" key="1">
    <source>
        <dbReference type="EMBL" id="SNS14787.1"/>
    </source>
</evidence>
<evidence type="ECO:0000313" key="2">
    <source>
        <dbReference type="Proteomes" id="UP000198415"/>
    </source>
</evidence>
<name>A0A239C3F4_9ACTN</name>
<dbReference type="SUPFAM" id="SSF52540">
    <property type="entry name" value="P-loop containing nucleoside triphosphate hydrolases"/>
    <property type="match status" value="1"/>
</dbReference>
<reference evidence="1 2" key="1">
    <citation type="submission" date="2017-06" db="EMBL/GenBank/DDBJ databases">
        <authorList>
            <person name="Kim H.J."/>
            <person name="Triplett B.A."/>
        </authorList>
    </citation>
    <scope>NUCLEOTIDE SEQUENCE [LARGE SCALE GENOMIC DNA]</scope>
    <source>
        <strain evidence="1 2">DSM 43151</strain>
    </source>
</reference>
<dbReference type="EMBL" id="FZNR01000010">
    <property type="protein sequence ID" value="SNS14787.1"/>
    <property type="molecule type" value="Genomic_DNA"/>
</dbReference>
<organism evidence="1 2">
    <name type="scientific">Actinoplanes regularis</name>
    <dbReference type="NCBI Taxonomy" id="52697"/>
    <lineage>
        <taxon>Bacteria</taxon>
        <taxon>Bacillati</taxon>
        <taxon>Actinomycetota</taxon>
        <taxon>Actinomycetes</taxon>
        <taxon>Micromonosporales</taxon>
        <taxon>Micromonosporaceae</taxon>
        <taxon>Actinoplanes</taxon>
    </lineage>
</organism>
<sequence>MPEELRAAARLFLTELDRYRVGGLSQREFARQGRLSPRNVQRIYAYEVGLPPAKLRLLLEDDPATGEAAVCRAYLTAYGSLYPGDALKWIRDRADQAGVPQRPEAVSVLERATHAAMREANRLVDTRSMELFLQDLYVPRRFAGSRDVRSEADLEARCGTASVTVIVGEPGTGKTSALWRLTGGLRRQTGRSVWLVAAGALETEVPIADIAWALRVAPRDAGPPVLLVDTVDLLLRSDEFPPVLDEVIRACSAAGAALVMTCRPREYELLRRYAEQYEVEKVQLGPYSDGELPAAVEKHAKHFIDRRFDPFAIAQAVLTAVARGLPIAQICQVPLTLRMLFELHQLEHTGDQPVETEIDVTDLFDKYWQLRVRTDARTNRTGSGPDDDLSIAAEMLAVVMLAAGTPRVDSAGTRALERVEGLLDDLATLVRRSVVHEVGDGLREFFHQTFFEYAVARAIVALGATALDALVTRTLVRPDDAFLGAVTQQALVYACRTAYDAAVVDQAFATLLNCTDSGVQQVAIAAYAQARHRGPLTATAGHRLLASAGKGLARRYLIFVSRVRHDDLGAVLEDLALAWEHDDAHVRAEVFGAFRSLAVIRRDPILDAVTAEDAPHLSWYLRLDPHAAQRRRKPVLDLLGELAPADPGWCADRLEEMARAATRDDGAQDGVAAMLAVAAECRLPADRLRRLLAVIPSEVRTDPSGANELGLVVAGIIRQIWAAEDADPVAVAGDLAAGVSSYASLGPGQGWAPPSWLSGPARLRALADLACDQEPAVADRLITILLSATEPMARTHIGNYFLKHLLGGGHRPRLPGGAEPAETPATKVARKRCAERLRTPAAAPGKGRSDKALWREALYAGTLPPAEVATIVAEVIRGEVDPGWLDVDQLAALLVPAALGDVAGARNALTRWSHRSAPRAGEGQLRRIVMPRLEHLAADFPEAFDHLIGDALATTDGRYLDGAITKIVHKRLTLPADFAERVAPVVHALLASSVPGTVRDGFAIAARVGHGRMVGSKTLGAALKIRDKGALTAVLNLVGAGLDQDAERWADPDEFARLDDALEALEQPDAAPNPTLGRRAYEYRRTLYCHSAPIGTVVERRATLERVRELVLEPGDPMLLEPLGRLLSRLAKVDVDAAAALLVDTAATIERIAVADSTNSWKSRRAFRLRHAIRNVLVALPYGAWKRTIAALAEQDVHVFTSAIDISIRERSDEAAAHLRKLVDTLHLRDDRVEAMLRTATTRRQRVTGGISTWAELLDLYRAGRES</sequence>
<keyword evidence="2" id="KW-1185">Reference proteome</keyword>
<accession>A0A239C3F4</accession>
<dbReference type="Proteomes" id="UP000198415">
    <property type="component" value="Unassembled WGS sequence"/>
</dbReference>
<dbReference type="AlphaFoldDB" id="A0A239C3F4"/>
<protein>
    <submittedName>
        <fullName evidence="1">Uncharacterized protein</fullName>
    </submittedName>
</protein>
<dbReference type="InterPro" id="IPR027417">
    <property type="entry name" value="P-loop_NTPase"/>
</dbReference>
<proteinExistence type="predicted"/>